<evidence type="ECO:0000259" key="6">
    <source>
        <dbReference type="PROSITE" id="PS51448"/>
    </source>
</evidence>
<dbReference type="InterPro" id="IPR036465">
    <property type="entry name" value="vWFA_dom_sf"/>
</dbReference>
<evidence type="ECO:0000256" key="3">
    <source>
        <dbReference type="PROSITE-ProRule" id="PRU00779"/>
    </source>
</evidence>
<organism evidence="7">
    <name type="scientific">Oikopleura dioica</name>
    <name type="common">Tunicate</name>
    <dbReference type="NCBI Taxonomy" id="34765"/>
    <lineage>
        <taxon>Eukaryota</taxon>
        <taxon>Metazoa</taxon>
        <taxon>Chordata</taxon>
        <taxon>Tunicata</taxon>
        <taxon>Appendicularia</taxon>
        <taxon>Copelata</taxon>
        <taxon>Oikopleuridae</taxon>
        <taxon>Oikopleura</taxon>
    </lineage>
</organism>
<dbReference type="OrthoDB" id="347314at2759"/>
<keyword evidence="1" id="KW-0677">Repeat</keyword>
<feature type="region of interest" description="Disordered" evidence="4">
    <location>
        <begin position="746"/>
        <end position="770"/>
    </location>
</feature>
<dbReference type="InterPro" id="IPR000884">
    <property type="entry name" value="TSP1_rpt"/>
</dbReference>
<name>E4WZE3_OIKDI</name>
<dbReference type="EMBL" id="FN653019">
    <property type="protein sequence ID" value="CBY22539.1"/>
    <property type="molecule type" value="Genomic_DNA"/>
</dbReference>
<evidence type="ECO:0000313" key="8">
    <source>
        <dbReference type="Proteomes" id="UP000001307"/>
    </source>
</evidence>
<feature type="domain" description="P-type" evidence="6">
    <location>
        <begin position="4"/>
        <end position="42"/>
    </location>
</feature>
<dbReference type="PROSITE" id="PS50092">
    <property type="entry name" value="TSP1"/>
    <property type="match status" value="21"/>
</dbReference>
<dbReference type="Proteomes" id="UP000001307">
    <property type="component" value="Unassembled WGS sequence"/>
</dbReference>
<evidence type="ECO:0000256" key="4">
    <source>
        <dbReference type="SAM" id="MobiDB-lite"/>
    </source>
</evidence>
<comment type="caution">
    <text evidence="3">Lacks conserved residue(s) required for the propagation of feature annotation.</text>
</comment>
<feature type="domain" description="VWFA" evidence="5">
    <location>
        <begin position="1761"/>
        <end position="1849"/>
    </location>
</feature>
<dbReference type="SUPFAM" id="SSF82895">
    <property type="entry name" value="TSP-1 type 1 repeat"/>
    <property type="match status" value="18"/>
</dbReference>
<dbReference type="Pfam" id="PF00090">
    <property type="entry name" value="TSP_1"/>
    <property type="match status" value="21"/>
</dbReference>
<dbReference type="PANTHER" id="PTHR22906">
    <property type="entry name" value="PROPERDIN"/>
    <property type="match status" value="1"/>
</dbReference>
<dbReference type="InterPro" id="IPR002035">
    <property type="entry name" value="VWF_A"/>
</dbReference>
<protein>
    <recommendedName>
        <fullName evidence="9">VWFA domain-containing protein</fullName>
    </recommendedName>
</protein>
<dbReference type="PROSITE" id="PS50234">
    <property type="entry name" value="VWFA"/>
    <property type="match status" value="1"/>
</dbReference>
<dbReference type="Pfam" id="PF00092">
    <property type="entry name" value="VWA"/>
    <property type="match status" value="1"/>
</dbReference>
<evidence type="ECO:0008006" key="9">
    <source>
        <dbReference type="Google" id="ProtNLM"/>
    </source>
</evidence>
<feature type="compositionally biased region" description="Polar residues" evidence="4">
    <location>
        <begin position="1633"/>
        <end position="1643"/>
    </location>
</feature>
<dbReference type="InterPro" id="IPR052065">
    <property type="entry name" value="Compl_asym_regulator"/>
</dbReference>
<dbReference type="SUPFAM" id="SSF53300">
    <property type="entry name" value="vWA-like"/>
    <property type="match status" value="1"/>
</dbReference>
<proteinExistence type="predicted"/>
<reference evidence="7" key="1">
    <citation type="journal article" date="2010" name="Science">
        <title>Plasticity of animal genome architecture unmasked by rapid evolution of a pelagic tunicate.</title>
        <authorList>
            <person name="Denoeud F."/>
            <person name="Henriet S."/>
            <person name="Mungpakdee S."/>
            <person name="Aury J.M."/>
            <person name="Da Silva C."/>
            <person name="Brinkmann H."/>
            <person name="Mikhaleva J."/>
            <person name="Olsen L.C."/>
            <person name="Jubin C."/>
            <person name="Canestro C."/>
            <person name="Bouquet J.M."/>
            <person name="Danks G."/>
            <person name="Poulain J."/>
            <person name="Campsteijn C."/>
            <person name="Adamski M."/>
            <person name="Cross I."/>
            <person name="Yadetie F."/>
            <person name="Muffato M."/>
            <person name="Louis A."/>
            <person name="Butcher S."/>
            <person name="Tsagkogeorga G."/>
            <person name="Konrad A."/>
            <person name="Singh S."/>
            <person name="Jensen M.F."/>
            <person name="Cong E.H."/>
            <person name="Eikeseth-Otteraa H."/>
            <person name="Noel B."/>
            <person name="Anthouard V."/>
            <person name="Porcel B.M."/>
            <person name="Kachouri-Lafond R."/>
            <person name="Nishino A."/>
            <person name="Ugolini M."/>
            <person name="Chourrout P."/>
            <person name="Nishida H."/>
            <person name="Aasland R."/>
            <person name="Huzurbazar S."/>
            <person name="Westhof E."/>
            <person name="Delsuc F."/>
            <person name="Lehrach H."/>
            <person name="Reinhardt R."/>
            <person name="Weissenbach J."/>
            <person name="Roy S.W."/>
            <person name="Artiguenave F."/>
            <person name="Postlethwait J.H."/>
            <person name="Manak J.R."/>
            <person name="Thompson E.M."/>
            <person name="Jaillon O."/>
            <person name="Du Pasquier L."/>
            <person name="Boudinot P."/>
            <person name="Liberles D.A."/>
            <person name="Volff J.N."/>
            <person name="Philippe H."/>
            <person name="Lenhard B."/>
            <person name="Roest Crollius H."/>
            <person name="Wincker P."/>
            <person name="Chourrout D."/>
        </authorList>
    </citation>
    <scope>NUCLEOTIDE SEQUENCE [LARGE SCALE GENOMIC DNA]</scope>
</reference>
<evidence type="ECO:0000256" key="1">
    <source>
        <dbReference type="ARBA" id="ARBA00022737"/>
    </source>
</evidence>
<dbReference type="Gene3D" id="2.20.100.10">
    <property type="entry name" value="Thrombospondin type-1 (TSP1) repeat"/>
    <property type="match status" value="20"/>
</dbReference>
<dbReference type="InParanoid" id="E4WZE3"/>
<dbReference type="InterPro" id="IPR036383">
    <property type="entry name" value="TSP1_rpt_sf"/>
</dbReference>
<accession>E4WZE3</accession>
<evidence type="ECO:0000259" key="5">
    <source>
        <dbReference type="PROSITE" id="PS50234"/>
    </source>
</evidence>
<dbReference type="PANTHER" id="PTHR22906:SF46">
    <property type="entry name" value="HEMICENTIN-1-LIKE"/>
    <property type="match status" value="1"/>
</dbReference>
<evidence type="ECO:0000313" key="7">
    <source>
        <dbReference type="EMBL" id="CBY22539.1"/>
    </source>
</evidence>
<feature type="region of interest" description="Disordered" evidence="4">
    <location>
        <begin position="1609"/>
        <end position="1644"/>
    </location>
</feature>
<gene>
    <name evidence="7" type="ORF">GSOID_T00013299001</name>
</gene>
<dbReference type="PROSITE" id="PS51448">
    <property type="entry name" value="P_TREFOIL_2"/>
    <property type="match status" value="1"/>
</dbReference>
<sequence length="2118" mass="239360">MPEKCCTSRPGYRSKCPETSPSGCELVGCCWDSTRSECYRRDYKCSTITYAPAPTMSPSTTKLPVTRYIPKTLAPHVQAEWFLWSGWHECNCEVRKQERFRGCNRGMPGQGRCIGKNYMFKPCEDVDLKRVCSPSKWANWEEWGSCSTSCGEGQKTRYRSCSETEECEGPAKEIAKCFSESCPAWSAWSKYGPCSATCSVGMKTRTRICKNGECAGKTQETIPCDSGIICATWSDWASWEQCSVSCGPGTTMRSRICGGDAEKCEGNSIQQKIYQETGTVYKRVSLCQDQLSVRIRALCGNYLNKVERKDCSKPGMCGIWTSWSSWNTVDDFTQSAVRNCYGEEPFLCNGDEAKQRKLTSWSKWQHQVSKARIYRERVACYDSDNCDDPEMEIESCENVACPKWSEFSNWESEDNLEIFTRNRACILGDTDAQCVGAAKETINCKIDHCGVWSSWSKWSLVEDPEPDVDEQRNSGALDSSWIEGNNPASEARSVKTFKRNRNCLNGAPGFPSCIGPKYDIFTCEEHCPELTEWSDWVVVFKEGIIKRTRDCVNDEEIPCDGDIVETRDCTAEICPTWTSWTEWSGLCDEEICTKKRTKILSLESFDEKLLIVDEEDHHKSSTQIEEQCTCSGSWQEWTKWRLAARGRLQRDKRCDQSDCANFETYECKFEKDCPTESEWSQWSLVSKNIEKRSRVCCSGKLSEYRDLEDEAFTEQQTTSTSKYTTAEPTTTTTTIEAFTTTLTTTSLTTTSAEEPEEPSEKIVSPSRQQRVRITSSEDDYDWIPFETSYWSDWVEIRECSATCGDEGITIISRLCKSLDFSKCDNKEQETEIKECNRVPCPKWSEYGKWSECSSSCGGGAHMRSRECLYGETEDCPGSPQQMRFCNMQQCPVWSDWGDWSQCSKSCLVGDKVRTRRCLHGRAGEDCFGKSEQRGVCDLGDCPTWQTWGEWSQCSATCSGGERSRDRACKNGSWGQLGCNSEDEKSQTEACNTHPCPYLTDWVKSECTASCGPDGRSAWSRTCVHFIPGEHECEGETVKTVACNSQPCPQFTEWSDFGPCSKSCGIGSQTRTRDCINGVLGEIGCNLEASESQRCNQQSCPFWNIWTDWSPCSKTCTPTGEDPQVRNRNRNCIFGNQGDPGCIGPITETKDCEKNICPFWTEWSEKTACTATCGQGATFQFRDCAGQNGRVDGPCSASCGGGQSRMNRECMNGVAGVDALCPGASEKVDECNTRECPRFDEWSEWKECSQTCNGGQRIRDRQCLFGKSGDKGCDGDVVNKEKCNTQSCKEWNEWSDFGECSTTCGNGRRSRTRECVGEVGECPGENIELQDCFRGLCPKWAQWQDWSSCTKSCGTGAKSRSRECLNGKIGEEGCAEEAAQNDPCNEQACPFFDEWTEWTQCTQICGNQLTTSNRRCINGKIGDNGCDEKSFKQKSCDLPPCIEWAPWTQWTECSAVCGEGTRRRARDCKNGSADECLAKAPETESVQSENCPENEPCDFLMEWSDWTTCTHSCFDGDIMSSKPKRLRQRSCVTEDGETEGAICDGELTQRQFCNLGVFCDIDQNILLLSEGVNRSYDFVDEEVSEINEERREEVESEYEIEEDEEFDFNFSSNYEEERSEEVEGGERSSRRLLGTSQILPSGKNNAEEDNQELAEFLKTCIPELNSVTCGKNNGIIFGLSDCDRDEIEDGLCNTKNQKLSFEKSCDLPPCRENIDIDIDIQQTTVFENDVFTRFQNIINNHGLFPDKRVAKNKLIEVCPKSDIVLLFDTSSNVQPSHLENYKDFVFTLLRNFRIGLNETRIAVVEHHSEPQIKWDLRDSLSNKYIKQLIQDNPFSKTGDGLNTEACVETAGWSSWSNWEPCSASCGEGVTRRQRRCRGAEMGSLSCPGKWEETRECLIEHESFIGCNSFDCPKFDQWSSWSECSKTCGRGTKSKFRQCWDHRGQKTEDCEGETEKIKKCLIVPCPIYGEWSDWSACPTGCRRKEDETARRRFRRCQNGDDEDCKGDSFETEECKKIPLCAFWADWTNWGTCSKSCGQGVQSRERTCLNDARSKSVRSGQRGWTTASVRRLVESEQDYVDVHAARASANASEILFEDSHAERLESVRPHKLRPPLLLQQQ</sequence>
<keyword evidence="8" id="KW-1185">Reference proteome</keyword>
<evidence type="ECO:0000256" key="2">
    <source>
        <dbReference type="ARBA" id="ARBA00023157"/>
    </source>
</evidence>
<dbReference type="Gene3D" id="3.40.50.410">
    <property type="entry name" value="von Willebrand factor, type A domain"/>
    <property type="match status" value="1"/>
</dbReference>
<dbReference type="InterPro" id="IPR000519">
    <property type="entry name" value="P_trefoil_dom"/>
</dbReference>
<keyword evidence="2" id="KW-1015">Disulfide bond</keyword>
<dbReference type="SMART" id="SM00209">
    <property type="entry name" value="TSP1"/>
    <property type="match status" value="23"/>
</dbReference>